<dbReference type="EMBL" id="CP003659">
    <property type="protein sequence ID" value="AFZ60015.1"/>
    <property type="molecule type" value="Genomic_DNA"/>
</dbReference>
<dbReference type="HOGENOM" id="CLU_3394783_0_0_3"/>
<keyword evidence="2" id="KW-1185">Reference proteome</keyword>
<dbReference type="KEGG" id="acy:Anacy_4666"/>
<organism evidence="1 2">
    <name type="scientific">Anabaena cylindrica (strain ATCC 27899 / PCC 7122)</name>
    <dbReference type="NCBI Taxonomy" id="272123"/>
    <lineage>
        <taxon>Bacteria</taxon>
        <taxon>Bacillati</taxon>
        <taxon>Cyanobacteriota</taxon>
        <taxon>Cyanophyceae</taxon>
        <taxon>Nostocales</taxon>
        <taxon>Nostocaceae</taxon>
        <taxon>Anabaena</taxon>
    </lineage>
</organism>
<dbReference type="Proteomes" id="UP000010474">
    <property type="component" value="Chromosome"/>
</dbReference>
<gene>
    <name evidence="1" type="ordered locus">Anacy_4666</name>
</gene>
<accession>K9ZNV6</accession>
<protein>
    <submittedName>
        <fullName evidence="1">Uncharacterized protein</fullName>
    </submittedName>
</protein>
<name>K9ZNV6_ANACC</name>
<proteinExistence type="predicted"/>
<evidence type="ECO:0000313" key="1">
    <source>
        <dbReference type="EMBL" id="AFZ60015.1"/>
    </source>
</evidence>
<evidence type="ECO:0000313" key="2">
    <source>
        <dbReference type="Proteomes" id="UP000010474"/>
    </source>
</evidence>
<reference evidence="2" key="1">
    <citation type="journal article" date="2013" name="Proc. Natl. Acad. Sci. U.S.A.">
        <title>Improving the coverage of the cyanobacterial phylum using diversity-driven genome sequencing.</title>
        <authorList>
            <person name="Shih P.M."/>
            <person name="Wu D."/>
            <person name="Latifi A."/>
            <person name="Axen S.D."/>
            <person name="Fewer D.P."/>
            <person name="Talla E."/>
            <person name="Calteau A."/>
            <person name="Cai F."/>
            <person name="Tandeau de Marsac N."/>
            <person name="Rippka R."/>
            <person name="Herdman M."/>
            <person name="Sivonen K."/>
            <person name="Coursin T."/>
            <person name="Laurent T."/>
            <person name="Goodwin L."/>
            <person name="Nolan M."/>
            <person name="Davenport K.W."/>
            <person name="Han C.S."/>
            <person name="Rubin E.M."/>
            <person name="Eisen J.A."/>
            <person name="Woyke T."/>
            <person name="Gugger M."/>
            <person name="Kerfeld C.A."/>
        </authorList>
    </citation>
    <scope>NUCLEOTIDE SEQUENCE [LARGE SCALE GENOMIC DNA]</scope>
    <source>
        <strain evidence="2">ATCC 27899 / PCC 7122</strain>
    </source>
</reference>
<sequence length="31" mass="3350">MVLDSNAFYDDISTGIDLGCGYSHDESSSYS</sequence>
<dbReference type="AlphaFoldDB" id="K9ZNV6"/>